<name>A0ABX0XM42_9SPHN</name>
<proteinExistence type="predicted"/>
<feature type="domain" description="Ice-binding protein C-terminal" evidence="2">
    <location>
        <begin position="152"/>
        <end position="176"/>
    </location>
</feature>
<protein>
    <recommendedName>
        <fullName evidence="2">Ice-binding protein C-terminal domain-containing protein</fullName>
    </recommendedName>
</protein>
<comment type="caution">
    <text evidence="3">The sequence shown here is derived from an EMBL/GenBank/DDBJ whole genome shotgun (WGS) entry which is preliminary data.</text>
</comment>
<dbReference type="NCBIfam" id="NF035944">
    <property type="entry name" value="PEPxxWA-CTERM"/>
    <property type="match status" value="1"/>
</dbReference>
<accession>A0ABX0XM42</accession>
<dbReference type="EMBL" id="JAATJE010000001">
    <property type="protein sequence ID" value="NJC34330.1"/>
    <property type="molecule type" value="Genomic_DNA"/>
</dbReference>
<dbReference type="Pfam" id="PF07589">
    <property type="entry name" value="PEP-CTERM"/>
    <property type="match status" value="1"/>
</dbReference>
<dbReference type="NCBIfam" id="TIGR02595">
    <property type="entry name" value="PEP_CTERM"/>
    <property type="match status" value="1"/>
</dbReference>
<keyword evidence="4" id="KW-1185">Reference proteome</keyword>
<keyword evidence="1" id="KW-0732">Signal</keyword>
<evidence type="ECO:0000313" key="3">
    <source>
        <dbReference type="EMBL" id="NJC34330.1"/>
    </source>
</evidence>
<reference evidence="3 4" key="1">
    <citation type="submission" date="2020-03" db="EMBL/GenBank/DDBJ databases">
        <title>Genomic Encyclopedia of Type Strains, Phase IV (KMG-IV): sequencing the most valuable type-strain genomes for metagenomic binning, comparative biology and taxonomic classification.</title>
        <authorList>
            <person name="Goeker M."/>
        </authorList>
    </citation>
    <scope>NUCLEOTIDE SEQUENCE [LARGE SCALE GENOMIC DNA]</scope>
    <source>
        <strain evidence="3 4">DSM 27651</strain>
    </source>
</reference>
<sequence>MKQVLLAGAAMLCAAAPASAATFTFTAAGTGLTAAGTFTTTDTTTTVDGRQAFTITGLTGTFNGQAITSLLPAGTDIGGERSDNLLFGAQPFFTIGGVAFRVDGYDADLNFYSFAGVGEAFFSANVNGMNETLPPLPVAGTPVTFTLERVAAVPEPATWAMMIGGFALVGGLMRRRPVAVAA</sequence>
<evidence type="ECO:0000256" key="1">
    <source>
        <dbReference type="SAM" id="SignalP"/>
    </source>
</evidence>
<gene>
    <name evidence="3" type="ORF">GGR88_001804</name>
</gene>
<dbReference type="RefSeq" id="WP_167954182.1">
    <property type="nucleotide sequence ID" value="NZ_JAATJE010000001.1"/>
</dbReference>
<feature type="chain" id="PRO_5046875741" description="Ice-binding protein C-terminal domain-containing protein" evidence="1">
    <location>
        <begin position="21"/>
        <end position="182"/>
    </location>
</feature>
<dbReference type="InterPro" id="IPR013424">
    <property type="entry name" value="Ice-binding_C"/>
</dbReference>
<evidence type="ECO:0000313" key="4">
    <source>
        <dbReference type="Proteomes" id="UP000734218"/>
    </source>
</evidence>
<dbReference type="Proteomes" id="UP000734218">
    <property type="component" value="Unassembled WGS sequence"/>
</dbReference>
<evidence type="ECO:0000259" key="2">
    <source>
        <dbReference type="Pfam" id="PF07589"/>
    </source>
</evidence>
<organism evidence="3 4">
    <name type="scientific">Sphingomonas jejuensis</name>
    <dbReference type="NCBI Taxonomy" id="904715"/>
    <lineage>
        <taxon>Bacteria</taxon>
        <taxon>Pseudomonadati</taxon>
        <taxon>Pseudomonadota</taxon>
        <taxon>Alphaproteobacteria</taxon>
        <taxon>Sphingomonadales</taxon>
        <taxon>Sphingomonadaceae</taxon>
        <taxon>Sphingomonas</taxon>
    </lineage>
</organism>
<feature type="signal peptide" evidence="1">
    <location>
        <begin position="1"/>
        <end position="20"/>
    </location>
</feature>